<keyword evidence="2 5" id="KW-0812">Transmembrane</keyword>
<dbReference type="OrthoDB" id="3790625at2"/>
<evidence type="ECO:0000256" key="5">
    <source>
        <dbReference type="SAM" id="Phobius"/>
    </source>
</evidence>
<accession>A0A346Y4G8</accession>
<evidence type="ECO:0000256" key="1">
    <source>
        <dbReference type="ARBA" id="ARBA00004141"/>
    </source>
</evidence>
<evidence type="ECO:0000313" key="6">
    <source>
        <dbReference type="EMBL" id="AXV09365.1"/>
    </source>
</evidence>
<dbReference type="InterPro" id="IPR032808">
    <property type="entry name" value="DoxX"/>
</dbReference>
<dbReference type="Pfam" id="PF13564">
    <property type="entry name" value="DoxX_2"/>
    <property type="match status" value="1"/>
</dbReference>
<feature type="transmembrane region" description="Helical" evidence="5">
    <location>
        <begin position="68"/>
        <end position="88"/>
    </location>
</feature>
<dbReference type="KEGG" id="euz:DVS28_a4704"/>
<evidence type="ECO:0000256" key="4">
    <source>
        <dbReference type="ARBA" id="ARBA00023136"/>
    </source>
</evidence>
<keyword evidence="3 5" id="KW-1133">Transmembrane helix</keyword>
<sequence length="123" mass="12615">MHLALWIVQTVLALLFLAAGAMKLAKSKDDLRADMAWVEGVSPAQVKAVGAVEVAAALGLILPAATGILPVLTPLAAAGLVIVMVLAAATHLRLDEASKVPPNVVLGALALFVAIMRFGPEAF</sequence>
<evidence type="ECO:0000313" key="7">
    <source>
        <dbReference type="Proteomes" id="UP000264006"/>
    </source>
</evidence>
<name>A0A346Y4G8_9ACTN</name>
<keyword evidence="7" id="KW-1185">Reference proteome</keyword>
<dbReference type="AlphaFoldDB" id="A0A346Y4G8"/>
<evidence type="ECO:0000256" key="3">
    <source>
        <dbReference type="ARBA" id="ARBA00022989"/>
    </source>
</evidence>
<reference evidence="6 7" key="1">
    <citation type="submission" date="2018-09" db="EMBL/GenBank/DDBJ databases">
        <title>Complete genome sequence of Euzebya sp. DY32-46 isolated from seawater of Pacific Ocean.</title>
        <authorList>
            <person name="Xu L."/>
            <person name="Wu Y.-H."/>
            <person name="Xu X.-W."/>
        </authorList>
    </citation>
    <scope>NUCLEOTIDE SEQUENCE [LARGE SCALE GENOMIC DNA]</scope>
    <source>
        <strain evidence="6 7">DY32-46</strain>
    </source>
</reference>
<keyword evidence="4 5" id="KW-0472">Membrane</keyword>
<organism evidence="6 7">
    <name type="scientific">Euzebya pacifica</name>
    <dbReference type="NCBI Taxonomy" id="1608957"/>
    <lineage>
        <taxon>Bacteria</taxon>
        <taxon>Bacillati</taxon>
        <taxon>Actinomycetota</taxon>
        <taxon>Nitriliruptoria</taxon>
        <taxon>Euzebyales</taxon>
    </lineage>
</organism>
<gene>
    <name evidence="6" type="ORF">DVS28_a4704</name>
</gene>
<comment type="subcellular location">
    <subcellularLocation>
        <location evidence="1">Membrane</location>
        <topology evidence="1">Multi-pass membrane protein</topology>
    </subcellularLocation>
</comment>
<dbReference type="EMBL" id="CP031165">
    <property type="protein sequence ID" value="AXV09365.1"/>
    <property type="molecule type" value="Genomic_DNA"/>
</dbReference>
<dbReference type="Proteomes" id="UP000264006">
    <property type="component" value="Chromosome"/>
</dbReference>
<dbReference type="GO" id="GO:0016020">
    <property type="term" value="C:membrane"/>
    <property type="evidence" value="ECO:0007669"/>
    <property type="project" value="UniProtKB-SubCell"/>
</dbReference>
<evidence type="ECO:0000256" key="2">
    <source>
        <dbReference type="ARBA" id="ARBA00022692"/>
    </source>
</evidence>
<protein>
    <submittedName>
        <fullName evidence="6">Putative integral membrane protein</fullName>
    </submittedName>
</protein>
<dbReference type="RefSeq" id="WP_114593561.1">
    <property type="nucleotide sequence ID" value="NZ_CP031165.1"/>
</dbReference>
<feature type="transmembrane region" description="Helical" evidence="5">
    <location>
        <begin position="100"/>
        <end position="119"/>
    </location>
</feature>
<proteinExistence type="predicted"/>